<dbReference type="Pfam" id="PF15998">
    <property type="entry name" value="DUF4773"/>
    <property type="match status" value="1"/>
</dbReference>
<evidence type="ECO:0000313" key="6">
    <source>
        <dbReference type="Proteomes" id="UP000829354"/>
    </source>
</evidence>
<dbReference type="KEGG" id="cbr:CBG_12476"/>
<feature type="compositionally biased region" description="Polar residues" evidence="1">
    <location>
        <begin position="27"/>
        <end position="38"/>
    </location>
</feature>
<dbReference type="PANTHER" id="PTHR36299:SF2">
    <property type="entry name" value="DUF4773 DOMAIN-CONTAINING PROTEIN"/>
    <property type="match status" value="1"/>
</dbReference>
<dbReference type="RefSeq" id="XP_002640007.2">
    <property type="nucleotide sequence ID" value="XM_002639961.2"/>
</dbReference>
<reference evidence="3 5" key="2">
    <citation type="submission" date="2022-05" db="EMBL/GenBank/DDBJ databases">
        <title>Chromosome-level reference genomes for two strains of Caenorhabditis briggsae: an improved platform for comparative genomics.</title>
        <authorList>
            <person name="Stevens L."/>
            <person name="Andersen E.C."/>
        </authorList>
    </citation>
    <scope>NUCLEOTIDE SEQUENCE [LARGE SCALE GENOMIC DNA]</scope>
    <source>
        <strain evidence="3">QX1410_ONT</strain>
        <tissue evidence="3">Whole-organism</tissue>
    </source>
</reference>
<feature type="compositionally biased region" description="Low complexity" evidence="1">
    <location>
        <begin position="39"/>
        <end position="50"/>
    </location>
</feature>
<reference evidence="4 6" key="1">
    <citation type="submission" date="2022-04" db="EMBL/GenBank/DDBJ databases">
        <title>Chromosome-level reference genomes for two strains of Caenorhabditis briggsae: an improved platform for comparative genomics.</title>
        <authorList>
            <person name="Stevens L."/>
            <person name="Andersen E."/>
        </authorList>
    </citation>
    <scope>NUCLEOTIDE SEQUENCE [LARGE SCALE GENOMIC DNA]</scope>
    <source>
        <strain evidence="4">VX34</strain>
        <tissue evidence="4">Whole-organism</tissue>
    </source>
</reference>
<feature type="domain" description="DUF4773" evidence="2">
    <location>
        <begin position="194"/>
        <end position="308"/>
    </location>
</feature>
<evidence type="ECO:0000313" key="3">
    <source>
        <dbReference type="EMBL" id="ULU12512.1"/>
    </source>
</evidence>
<dbReference type="Proteomes" id="UP000829354">
    <property type="component" value="Chromosome I"/>
</dbReference>
<feature type="region of interest" description="Disordered" evidence="1">
    <location>
        <begin position="27"/>
        <end position="50"/>
    </location>
</feature>
<gene>
    <name evidence="3" type="ORF">L3Y34_015643</name>
    <name evidence="4" type="ORF">L5515_001721</name>
</gene>
<protein>
    <recommendedName>
        <fullName evidence="2">DUF4773 domain-containing protein</fullName>
    </recommendedName>
</protein>
<accession>A0AAE9E291</accession>
<dbReference type="AlphaFoldDB" id="A0AAE9E291"/>
<name>A0AAE9E291_CAEBR</name>
<sequence length="310" mass="34678">MKTLIHNVSSSRRHIFPASVLQSLSHQDQCNTPKSQMTSNSPSSSSLPSFSSSNNKMRLLLFSFVLLLSSTSSFEHQKKQHIVNFSVKYFNKSQSVRSIDILNKNWDSITKVVNFNKNGSKITGRIGFDESIDRVILKLGNRNIDQNEVLFSLGNSDRNQLTIHTDSYRMRMFSTKQTVKREMIHIQSEDSNGCQCSHGNCACCLGISVPEFRHSVCVNATYNPVSIGLDLSVGVDGHYFTEEVSLRNPPPICFSLPIPGAEHIAGVCVAFTKLDLDKKAKILSGCMDFEVELIHLRALSFHLGCFRMPI</sequence>
<organism evidence="4 6">
    <name type="scientific">Caenorhabditis briggsae</name>
    <dbReference type="NCBI Taxonomy" id="6238"/>
    <lineage>
        <taxon>Eukaryota</taxon>
        <taxon>Metazoa</taxon>
        <taxon>Ecdysozoa</taxon>
        <taxon>Nematoda</taxon>
        <taxon>Chromadorea</taxon>
        <taxon>Rhabditida</taxon>
        <taxon>Rhabditina</taxon>
        <taxon>Rhabditomorpha</taxon>
        <taxon>Rhabditoidea</taxon>
        <taxon>Rhabditidae</taxon>
        <taxon>Peloderinae</taxon>
        <taxon>Caenorhabditis</taxon>
    </lineage>
</organism>
<dbReference type="EMBL" id="CP092620">
    <property type="protein sequence ID" value="UMM13462.1"/>
    <property type="molecule type" value="Genomic_DNA"/>
</dbReference>
<evidence type="ECO:0000259" key="2">
    <source>
        <dbReference type="Pfam" id="PF15998"/>
    </source>
</evidence>
<evidence type="ECO:0000256" key="1">
    <source>
        <dbReference type="SAM" id="MobiDB-lite"/>
    </source>
</evidence>
<dbReference type="EMBL" id="CP090891">
    <property type="protein sequence ID" value="ULU12512.1"/>
    <property type="molecule type" value="Genomic_DNA"/>
</dbReference>
<evidence type="ECO:0000313" key="4">
    <source>
        <dbReference type="EMBL" id="UMM13462.1"/>
    </source>
</evidence>
<keyword evidence="6" id="KW-1185">Reference proteome</keyword>
<evidence type="ECO:0000313" key="5">
    <source>
        <dbReference type="Proteomes" id="UP000827892"/>
    </source>
</evidence>
<dbReference type="InterPro" id="IPR031941">
    <property type="entry name" value="DUF4773"/>
</dbReference>
<dbReference type="PANTHER" id="PTHR36299">
    <property type="entry name" value="AGAP008005-PA"/>
    <property type="match status" value="1"/>
</dbReference>
<dbReference type="Proteomes" id="UP000827892">
    <property type="component" value="Chromosome I"/>
</dbReference>
<proteinExistence type="predicted"/>